<proteinExistence type="predicted"/>
<dbReference type="EMBL" id="CARXXK010000001">
    <property type="protein sequence ID" value="CAI6352084.1"/>
    <property type="molecule type" value="Genomic_DNA"/>
</dbReference>
<name>A0AAV0W890_9HEMI</name>
<reference evidence="1 2" key="1">
    <citation type="submission" date="2023-01" db="EMBL/GenBank/DDBJ databases">
        <authorList>
            <person name="Whitehead M."/>
        </authorList>
    </citation>
    <scope>NUCLEOTIDE SEQUENCE [LARGE SCALE GENOMIC DNA]</scope>
</reference>
<dbReference type="Proteomes" id="UP001160148">
    <property type="component" value="Unassembled WGS sequence"/>
</dbReference>
<organism evidence="1 2">
    <name type="scientific">Macrosiphum euphorbiae</name>
    <name type="common">potato aphid</name>
    <dbReference type="NCBI Taxonomy" id="13131"/>
    <lineage>
        <taxon>Eukaryota</taxon>
        <taxon>Metazoa</taxon>
        <taxon>Ecdysozoa</taxon>
        <taxon>Arthropoda</taxon>
        <taxon>Hexapoda</taxon>
        <taxon>Insecta</taxon>
        <taxon>Pterygota</taxon>
        <taxon>Neoptera</taxon>
        <taxon>Paraneoptera</taxon>
        <taxon>Hemiptera</taxon>
        <taxon>Sternorrhyncha</taxon>
        <taxon>Aphidomorpha</taxon>
        <taxon>Aphidoidea</taxon>
        <taxon>Aphididae</taxon>
        <taxon>Macrosiphini</taxon>
        <taxon>Macrosiphum</taxon>
    </lineage>
</organism>
<accession>A0AAV0W890</accession>
<protein>
    <submittedName>
        <fullName evidence="1">Uncharacterized protein</fullName>
    </submittedName>
</protein>
<evidence type="ECO:0000313" key="1">
    <source>
        <dbReference type="EMBL" id="CAI6352084.1"/>
    </source>
</evidence>
<gene>
    <name evidence="1" type="ORF">MEUPH1_LOCUS8372</name>
</gene>
<comment type="caution">
    <text evidence="1">The sequence shown here is derived from an EMBL/GenBank/DDBJ whole genome shotgun (WGS) entry which is preliminary data.</text>
</comment>
<keyword evidence="2" id="KW-1185">Reference proteome</keyword>
<dbReference type="AlphaFoldDB" id="A0AAV0W890"/>
<sequence>MALRKIAIIPSLQTTVAKNYCHCRRREISKNSDRRRRSEKIRTYLRKISRGNNTAGARCDQVSAYDGRHFPDETGRAYAVHDHNEPVSRPHANVRHCVRFGGARWWGPGGGGNGTRREE</sequence>
<evidence type="ECO:0000313" key="2">
    <source>
        <dbReference type="Proteomes" id="UP001160148"/>
    </source>
</evidence>